<dbReference type="SUPFAM" id="SSF54593">
    <property type="entry name" value="Glyoxalase/Bleomycin resistance protein/Dihydroxybiphenyl dioxygenase"/>
    <property type="match status" value="1"/>
</dbReference>
<dbReference type="EMBL" id="CP120682">
    <property type="protein sequence ID" value="WKN39149.1"/>
    <property type="molecule type" value="Genomic_DNA"/>
</dbReference>
<protein>
    <submittedName>
        <fullName evidence="2">VOC family protein</fullName>
    </submittedName>
</protein>
<dbReference type="PANTHER" id="PTHR36437:SF2">
    <property type="entry name" value="GLYOXALASE_BLEOMYCIN RESISTANCE PROTEIN_DIOXYGENASE"/>
    <property type="match status" value="1"/>
</dbReference>
<evidence type="ECO:0000259" key="1">
    <source>
        <dbReference type="PROSITE" id="PS51819"/>
    </source>
</evidence>
<evidence type="ECO:0000313" key="2">
    <source>
        <dbReference type="EMBL" id="WKN39149.1"/>
    </source>
</evidence>
<organism evidence="2">
    <name type="scientific">Roseihalotalea indica</name>
    <dbReference type="NCBI Taxonomy" id="2867963"/>
    <lineage>
        <taxon>Bacteria</taxon>
        <taxon>Pseudomonadati</taxon>
        <taxon>Bacteroidota</taxon>
        <taxon>Cytophagia</taxon>
        <taxon>Cytophagales</taxon>
        <taxon>Catalimonadaceae</taxon>
        <taxon>Roseihalotalea</taxon>
    </lineage>
</organism>
<dbReference type="CDD" id="cd07263">
    <property type="entry name" value="VOC_like"/>
    <property type="match status" value="1"/>
</dbReference>
<gene>
    <name evidence="2" type="ORF">K4G66_10615</name>
</gene>
<dbReference type="AlphaFoldDB" id="A0AA49GUQ9"/>
<dbReference type="InterPro" id="IPR004360">
    <property type="entry name" value="Glyas_Fos-R_dOase_dom"/>
</dbReference>
<dbReference type="PANTHER" id="PTHR36437">
    <property type="entry name" value="GLYOXALASE/BLEOMYCIN RESISTANCE PROTEIN/DIOXYGENASE"/>
    <property type="match status" value="1"/>
</dbReference>
<reference evidence="2" key="1">
    <citation type="journal article" date="2023" name="Comput. Struct. Biotechnol. J.">
        <title>Discovery of a novel marine Bacteroidetes with a rich repertoire of carbohydrate-active enzymes.</title>
        <authorList>
            <person name="Chen B."/>
            <person name="Liu G."/>
            <person name="Chen Q."/>
            <person name="Wang H."/>
            <person name="Liu L."/>
            <person name="Tang K."/>
        </authorList>
    </citation>
    <scope>NUCLEOTIDE SEQUENCE</scope>
    <source>
        <strain evidence="2">TK19036</strain>
    </source>
</reference>
<proteinExistence type="predicted"/>
<dbReference type="Pfam" id="PF00903">
    <property type="entry name" value="Glyoxalase"/>
    <property type="match status" value="1"/>
</dbReference>
<dbReference type="InterPro" id="IPR037523">
    <property type="entry name" value="VOC_core"/>
</dbReference>
<accession>A0AA49GUQ9</accession>
<dbReference type="InterPro" id="IPR029068">
    <property type="entry name" value="Glyas_Bleomycin-R_OHBP_Dase"/>
</dbReference>
<feature type="domain" description="VOC" evidence="1">
    <location>
        <begin position="4"/>
        <end position="134"/>
    </location>
</feature>
<name>A0AA49GUQ9_9BACT</name>
<dbReference type="Gene3D" id="3.10.180.10">
    <property type="entry name" value="2,3-Dihydroxybiphenyl 1,2-Dioxygenase, domain 1"/>
    <property type="match status" value="1"/>
</dbReference>
<reference evidence="2" key="2">
    <citation type="journal article" date="2024" name="Antonie Van Leeuwenhoek">
        <title>Roseihalotalea indica gen. nov., sp. nov., a halophilic Bacteroidetes from mesopelagic Southwest Indian Ocean with higher carbohydrate metabolic potential.</title>
        <authorList>
            <person name="Chen B."/>
            <person name="Zhang M."/>
            <person name="Lin D."/>
            <person name="Ye J."/>
            <person name="Tang K."/>
        </authorList>
    </citation>
    <scope>NUCLEOTIDE SEQUENCE</scope>
    <source>
        <strain evidence="2">TK19036</strain>
    </source>
</reference>
<sequence length="137" mass="15359">MITKMSHAALYVLDQDEAKDFYANKLGFEVRNDVTMGDFRWVTVAPPEQPDLEITLMPIKPNHVLNDADVGQVRELVKKGAMGSGVFDTSNCQATYEELKAKGVEFISPPTERPYGIEATFKDNSGNWFSLTQRLSQ</sequence>
<dbReference type="PROSITE" id="PS51819">
    <property type="entry name" value="VOC"/>
    <property type="match status" value="1"/>
</dbReference>